<keyword evidence="8" id="KW-0325">Glycoprotein</keyword>
<feature type="domain" description="X8" evidence="14">
    <location>
        <begin position="365"/>
        <end position="434"/>
    </location>
</feature>
<evidence type="ECO:0000313" key="15">
    <source>
        <dbReference type="EMBL" id="KAL2837117.1"/>
    </source>
</evidence>
<dbReference type="InterPro" id="IPR004886">
    <property type="entry name" value="Glucanosyltransferase"/>
</dbReference>
<dbReference type="PANTHER" id="PTHR31468:SF2">
    <property type="entry name" value="1,3-BETA-GLUCANOSYLTRANSFERASE GAS1"/>
    <property type="match status" value="1"/>
</dbReference>
<accession>A0ABR4JDG4</accession>
<sequence>MDMRQLLLGCLLFLTTVLADTDPLVIKGTKFFHSSNGTQFYAKGILYDEFTGAKAGLSEVDFLSIRSACERDIPIFQQLSLNAVGLYTVDAYADHDYCIGLLRDAGIYVVVFLNAVNAASTDVDDPSWNTDEFAEKIAIVDALAGYDNVMAFMVYEDLSAADAGYSKAKVRDIKAYIAAREYRAIPVGYGMWLNPSSEENLFFTCGSEDESADFFALQTNNWCGTTLEENQWDLYLDHFNNYSAPVIMAEYGCTGNEAGVTPGLEVGLLYGDDMAEVFSGGLLYTYAGGSYGLVNVSNQEVDKGTQFSRYSSQFAHASPTSINSDSYTPTNTASSDCPTDFAASSNLPPAPDDQFCECTLQNSLCAPDTDISDDDLDALFTSICDESADLCTLHTSNATLGIYGMYSMCNGTVEAAALLSNFTQQERGDAQNYCTQVWTSAVTTNADYQPTGTCTTMPISDRYEPTGEAGTGSSESGGAGDSSSGSGLGAGAIAGIVVGAVAGIAIIAMGIFFIRRKTKATASAGVGAGSELVEPVELPPGKHYDKSELPAGPIEPVELEGERPELDSSGGSDREPVELPGEGRRET</sequence>
<proteinExistence type="inferred from homology"/>
<reference evidence="15 16" key="1">
    <citation type="submission" date="2024-07" db="EMBL/GenBank/DDBJ databases">
        <title>Section-level genome sequencing and comparative genomics of Aspergillus sections Usti and Cavernicolus.</title>
        <authorList>
            <consortium name="Lawrence Berkeley National Laboratory"/>
            <person name="Nybo J.L."/>
            <person name="Vesth T.C."/>
            <person name="Theobald S."/>
            <person name="Frisvad J.C."/>
            <person name="Larsen T.O."/>
            <person name="Kjaerboelling I."/>
            <person name="Rothschild-Mancinelli K."/>
            <person name="Lyhne E.K."/>
            <person name="Kogle M.E."/>
            <person name="Barry K."/>
            <person name="Clum A."/>
            <person name="Na H."/>
            <person name="Ledsgaard L."/>
            <person name="Lin J."/>
            <person name="Lipzen A."/>
            <person name="Kuo A."/>
            <person name="Riley R."/>
            <person name="Mondo S."/>
            <person name="Labutti K."/>
            <person name="Haridas S."/>
            <person name="Pangalinan J."/>
            <person name="Salamov A.A."/>
            <person name="Simmons B.A."/>
            <person name="Magnuson J.K."/>
            <person name="Chen J."/>
            <person name="Drula E."/>
            <person name="Henrissat B."/>
            <person name="Wiebenga A."/>
            <person name="Lubbers R.J."/>
            <person name="Gomes A.C."/>
            <person name="Makela M.R."/>
            <person name="Stajich J."/>
            <person name="Grigoriev I.V."/>
            <person name="Mortensen U.H."/>
            <person name="De Vries R.P."/>
            <person name="Baker S.E."/>
            <person name="Andersen M.R."/>
        </authorList>
    </citation>
    <scope>NUCLEOTIDE SEQUENCE [LARGE SCALE GENOMIC DNA]</scope>
    <source>
        <strain evidence="15 16">CBS 123904</strain>
    </source>
</reference>
<dbReference type="CDD" id="cd12087">
    <property type="entry name" value="TM_EGFR-like"/>
    <property type="match status" value="1"/>
</dbReference>
<evidence type="ECO:0000256" key="3">
    <source>
        <dbReference type="ARBA" id="ARBA00022622"/>
    </source>
</evidence>
<evidence type="ECO:0000256" key="4">
    <source>
        <dbReference type="ARBA" id="ARBA00022679"/>
    </source>
</evidence>
<evidence type="ECO:0000259" key="14">
    <source>
        <dbReference type="Pfam" id="PF07983"/>
    </source>
</evidence>
<feature type="compositionally biased region" description="Gly residues" evidence="12">
    <location>
        <begin position="475"/>
        <end position="485"/>
    </location>
</feature>
<comment type="subcellular location">
    <subcellularLocation>
        <location evidence="1 11">Cell membrane</location>
        <topology evidence="1 11">Lipid-anchor</topology>
        <topology evidence="1 11">GPI-anchor</topology>
    </subcellularLocation>
</comment>
<comment type="caution">
    <text evidence="15">The sequence shown here is derived from an EMBL/GenBank/DDBJ whole genome shotgun (WGS) entry which is preliminary data.</text>
</comment>
<comment type="similarity">
    <text evidence="2 11">Belongs to the glycosyl hydrolase 72 family.</text>
</comment>
<dbReference type="EC" id="2.4.1.-" evidence="11"/>
<keyword evidence="3 11" id="KW-0336">GPI-anchor</keyword>
<dbReference type="InterPro" id="IPR017853">
    <property type="entry name" value="GH"/>
</dbReference>
<feature type="region of interest" description="Disordered" evidence="12">
    <location>
        <begin position="456"/>
        <end position="485"/>
    </location>
</feature>
<feature type="transmembrane region" description="Helical" evidence="13">
    <location>
        <begin position="492"/>
        <end position="514"/>
    </location>
</feature>
<dbReference type="InterPro" id="IPR012946">
    <property type="entry name" value="X8"/>
</dbReference>
<keyword evidence="4 11" id="KW-0808">Transferase</keyword>
<keyword evidence="6 11" id="KW-0472">Membrane</keyword>
<gene>
    <name evidence="15" type="ORF">BJY01DRAFT_251633</name>
</gene>
<feature type="compositionally biased region" description="Basic and acidic residues" evidence="12">
    <location>
        <begin position="560"/>
        <end position="587"/>
    </location>
</feature>
<dbReference type="Gene3D" id="1.20.58.1040">
    <property type="match status" value="1"/>
</dbReference>
<evidence type="ECO:0000256" key="7">
    <source>
        <dbReference type="ARBA" id="ARBA00023157"/>
    </source>
</evidence>
<dbReference type="Pfam" id="PF07983">
    <property type="entry name" value="X8"/>
    <property type="match status" value="1"/>
</dbReference>
<evidence type="ECO:0000256" key="2">
    <source>
        <dbReference type="ARBA" id="ARBA00007528"/>
    </source>
</evidence>
<dbReference type="PANTHER" id="PTHR31468">
    <property type="entry name" value="1,3-BETA-GLUCANOSYLTRANSFERASE GAS1"/>
    <property type="match status" value="1"/>
</dbReference>
<protein>
    <recommendedName>
        <fullName evidence="11">1,3-beta-glucanosyltransferase</fullName>
        <ecNumber evidence="11">2.4.1.-</ecNumber>
    </recommendedName>
</protein>
<name>A0ABR4JDG4_9EURO</name>
<evidence type="ECO:0000256" key="1">
    <source>
        <dbReference type="ARBA" id="ARBA00004609"/>
    </source>
</evidence>
<feature type="chain" id="PRO_5045005292" description="1,3-beta-glucanosyltransferase" evidence="11">
    <location>
        <begin position="20"/>
        <end position="587"/>
    </location>
</feature>
<keyword evidence="5 11" id="KW-0732">Signal</keyword>
<keyword evidence="13" id="KW-0812">Transmembrane</keyword>
<keyword evidence="16" id="KW-1185">Reference proteome</keyword>
<dbReference type="Gene3D" id="3.20.20.80">
    <property type="entry name" value="Glycosidases"/>
    <property type="match status" value="1"/>
</dbReference>
<evidence type="ECO:0000256" key="5">
    <source>
        <dbReference type="ARBA" id="ARBA00022729"/>
    </source>
</evidence>
<evidence type="ECO:0000256" key="8">
    <source>
        <dbReference type="ARBA" id="ARBA00023180"/>
    </source>
</evidence>
<dbReference type="EMBL" id="JBFXLU010000166">
    <property type="protein sequence ID" value="KAL2837117.1"/>
    <property type="molecule type" value="Genomic_DNA"/>
</dbReference>
<dbReference type="Pfam" id="PF03198">
    <property type="entry name" value="Glyco_hydro_72"/>
    <property type="match status" value="1"/>
</dbReference>
<feature type="region of interest" description="Disordered" evidence="12">
    <location>
        <begin position="535"/>
        <end position="587"/>
    </location>
</feature>
<evidence type="ECO:0000256" key="13">
    <source>
        <dbReference type="SAM" id="Phobius"/>
    </source>
</evidence>
<keyword evidence="9 11" id="KW-0449">Lipoprotein</keyword>
<evidence type="ECO:0000313" key="16">
    <source>
        <dbReference type="Proteomes" id="UP001610446"/>
    </source>
</evidence>
<evidence type="ECO:0000256" key="10">
    <source>
        <dbReference type="ARBA" id="ARBA00025026"/>
    </source>
</evidence>
<feature type="signal peptide" evidence="11">
    <location>
        <begin position="1"/>
        <end position="19"/>
    </location>
</feature>
<evidence type="ECO:0000256" key="12">
    <source>
        <dbReference type="SAM" id="MobiDB-lite"/>
    </source>
</evidence>
<organism evidence="15 16">
    <name type="scientific">Aspergillus pseudoustus</name>
    <dbReference type="NCBI Taxonomy" id="1810923"/>
    <lineage>
        <taxon>Eukaryota</taxon>
        <taxon>Fungi</taxon>
        <taxon>Dikarya</taxon>
        <taxon>Ascomycota</taxon>
        <taxon>Pezizomycotina</taxon>
        <taxon>Eurotiomycetes</taxon>
        <taxon>Eurotiomycetidae</taxon>
        <taxon>Eurotiales</taxon>
        <taxon>Aspergillaceae</taxon>
        <taxon>Aspergillus</taxon>
        <taxon>Aspergillus subgen. Nidulantes</taxon>
    </lineage>
</organism>
<evidence type="ECO:0000256" key="9">
    <source>
        <dbReference type="ARBA" id="ARBA00023288"/>
    </source>
</evidence>
<comment type="function">
    <text evidence="10">Splits internally a 1,3-beta-glucan molecule and transfers the newly generated reducing end (the donor) to the non-reducing end of another 1,3-beta-glucan molecule (the acceptor) forming a 1,3-beta linkage, resulting in the elongation of 1,3-beta-glucan chains in the cell wall. Involved in cell wall morphogenesis.</text>
</comment>
<keyword evidence="13" id="KW-1133">Transmembrane helix</keyword>
<dbReference type="Proteomes" id="UP001610446">
    <property type="component" value="Unassembled WGS sequence"/>
</dbReference>
<keyword evidence="7" id="KW-1015">Disulfide bond</keyword>
<evidence type="ECO:0000256" key="6">
    <source>
        <dbReference type="ARBA" id="ARBA00023136"/>
    </source>
</evidence>
<evidence type="ECO:0000256" key="11">
    <source>
        <dbReference type="RuleBase" id="RU361209"/>
    </source>
</evidence>
<dbReference type="SUPFAM" id="SSF51445">
    <property type="entry name" value="(Trans)glycosidases"/>
    <property type="match status" value="1"/>
</dbReference>